<feature type="domain" description="Fe2OG dioxygenase" evidence="8">
    <location>
        <begin position="222"/>
        <end position="328"/>
    </location>
</feature>
<dbReference type="SUPFAM" id="SSF51197">
    <property type="entry name" value="Clavaminate synthase-like"/>
    <property type="match status" value="1"/>
</dbReference>
<keyword evidence="3 7" id="KW-0560">Oxidoreductase</keyword>
<evidence type="ECO:0000313" key="9">
    <source>
        <dbReference type="EMBL" id="TKW30619.1"/>
    </source>
</evidence>
<dbReference type="AlphaFoldDB" id="A0A4U6VS13"/>
<dbReference type="Pfam" id="PF14226">
    <property type="entry name" value="DIOX_N"/>
    <property type="match status" value="1"/>
</dbReference>
<dbReference type="GO" id="GO:0046872">
    <property type="term" value="F:metal ion binding"/>
    <property type="evidence" value="ECO:0007669"/>
    <property type="project" value="UniProtKB-KW"/>
</dbReference>
<dbReference type="GO" id="GO:0016706">
    <property type="term" value="F:2-oxoglutarate-dependent dioxygenase activity"/>
    <property type="evidence" value="ECO:0007669"/>
    <property type="project" value="EnsemblPlants"/>
</dbReference>
<name>A0A4U6VS13_SETVI</name>
<protein>
    <recommendedName>
        <fullName evidence="8">Fe2OG dioxygenase domain-containing protein</fullName>
    </recommendedName>
</protein>
<dbReference type="Gene3D" id="2.60.120.330">
    <property type="entry name" value="B-lactam Antibiotic, Isopenicillin N Synthase, Chain"/>
    <property type="match status" value="1"/>
</dbReference>
<comment type="cofactor">
    <cofactor evidence="1">
        <name>L-ascorbate</name>
        <dbReference type="ChEBI" id="CHEBI:38290"/>
    </cofactor>
</comment>
<comment type="catalytic activity">
    <reaction evidence="6">
        <text>gibberellin A53 + 2 2-oxoglutarate + 3 O2 + H(+) = gibberellin A20 + 2 succinate + 3 CO2 + 2 H2O</text>
        <dbReference type="Rhea" id="RHEA:60796"/>
        <dbReference type="ChEBI" id="CHEBI:15377"/>
        <dbReference type="ChEBI" id="CHEBI:15378"/>
        <dbReference type="ChEBI" id="CHEBI:15379"/>
        <dbReference type="ChEBI" id="CHEBI:16526"/>
        <dbReference type="ChEBI" id="CHEBI:16810"/>
        <dbReference type="ChEBI" id="CHEBI:30031"/>
        <dbReference type="ChEBI" id="CHEBI:58526"/>
        <dbReference type="ChEBI" id="CHEBI:143954"/>
    </reaction>
    <physiologicalReaction direction="left-to-right" evidence="6">
        <dbReference type="Rhea" id="RHEA:60797"/>
    </physiologicalReaction>
</comment>
<dbReference type="Proteomes" id="UP000298652">
    <property type="component" value="Chromosome 2"/>
</dbReference>
<evidence type="ECO:0000256" key="5">
    <source>
        <dbReference type="ARBA" id="ARBA00050508"/>
    </source>
</evidence>
<dbReference type="InterPro" id="IPR044861">
    <property type="entry name" value="IPNS-like_FE2OG_OXY"/>
</dbReference>
<dbReference type="FunFam" id="2.60.120.330:FF:000003">
    <property type="entry name" value="Gibberellin 20 oxidase 2"/>
    <property type="match status" value="1"/>
</dbReference>
<evidence type="ECO:0000256" key="4">
    <source>
        <dbReference type="ARBA" id="ARBA00023004"/>
    </source>
</evidence>
<dbReference type="GO" id="GO:0009686">
    <property type="term" value="P:gibberellin biosynthetic process"/>
    <property type="evidence" value="ECO:0007669"/>
    <property type="project" value="EnsemblPlants"/>
</dbReference>
<evidence type="ECO:0000259" key="8">
    <source>
        <dbReference type="PROSITE" id="PS51471"/>
    </source>
</evidence>
<keyword evidence="10" id="KW-1185">Reference proteome</keyword>
<dbReference type="EMBL" id="CM016553">
    <property type="protein sequence ID" value="TKW30619.1"/>
    <property type="molecule type" value="Genomic_DNA"/>
</dbReference>
<dbReference type="InterPro" id="IPR026992">
    <property type="entry name" value="DIOX_N"/>
</dbReference>
<comment type="similarity">
    <text evidence="7">Belongs to the iron/ascorbate-dependent oxidoreductase family.</text>
</comment>
<evidence type="ECO:0000256" key="7">
    <source>
        <dbReference type="RuleBase" id="RU003682"/>
    </source>
</evidence>
<dbReference type="InterPro" id="IPR005123">
    <property type="entry name" value="Oxoglu/Fe-dep_dioxygenase_dom"/>
</dbReference>
<dbReference type="Gramene" id="TKW30619">
    <property type="protein sequence ID" value="TKW30619"/>
    <property type="gene ID" value="SEVIR_2G049700v2"/>
</dbReference>
<gene>
    <name evidence="9" type="ORF">SEVIR_2G049700v2</name>
</gene>
<dbReference type="PROSITE" id="PS51471">
    <property type="entry name" value="FE2OG_OXY"/>
    <property type="match status" value="1"/>
</dbReference>
<evidence type="ECO:0000313" key="10">
    <source>
        <dbReference type="Proteomes" id="UP000298652"/>
    </source>
</evidence>
<evidence type="ECO:0000256" key="2">
    <source>
        <dbReference type="ARBA" id="ARBA00022723"/>
    </source>
</evidence>
<dbReference type="GO" id="GO:0040008">
    <property type="term" value="P:regulation of growth"/>
    <property type="evidence" value="ECO:0007669"/>
    <property type="project" value="EnsemblPlants"/>
</dbReference>
<dbReference type="InterPro" id="IPR027443">
    <property type="entry name" value="IPNS-like_sf"/>
</dbReference>
<organism evidence="9 10">
    <name type="scientific">Setaria viridis</name>
    <name type="common">Green bristlegrass</name>
    <name type="synonym">Setaria italica subsp. viridis</name>
    <dbReference type="NCBI Taxonomy" id="4556"/>
    <lineage>
        <taxon>Eukaryota</taxon>
        <taxon>Viridiplantae</taxon>
        <taxon>Streptophyta</taxon>
        <taxon>Embryophyta</taxon>
        <taxon>Tracheophyta</taxon>
        <taxon>Spermatophyta</taxon>
        <taxon>Magnoliopsida</taxon>
        <taxon>Liliopsida</taxon>
        <taxon>Poales</taxon>
        <taxon>Poaceae</taxon>
        <taxon>PACMAD clade</taxon>
        <taxon>Panicoideae</taxon>
        <taxon>Panicodae</taxon>
        <taxon>Paniceae</taxon>
        <taxon>Cenchrinae</taxon>
        <taxon>Setaria</taxon>
    </lineage>
</organism>
<evidence type="ECO:0000256" key="3">
    <source>
        <dbReference type="ARBA" id="ARBA00023002"/>
    </source>
</evidence>
<dbReference type="PANTHER" id="PTHR47990">
    <property type="entry name" value="2-OXOGLUTARATE (2OG) AND FE(II)-DEPENDENT OXYGENASE SUPERFAMILY PROTEIN-RELATED"/>
    <property type="match status" value="1"/>
</dbReference>
<keyword evidence="2 7" id="KW-0479">Metal-binding</keyword>
<reference evidence="9" key="1">
    <citation type="submission" date="2019-03" db="EMBL/GenBank/DDBJ databases">
        <title>WGS assembly of Setaria viridis.</title>
        <authorList>
            <person name="Huang P."/>
            <person name="Jenkins J."/>
            <person name="Grimwood J."/>
            <person name="Barry K."/>
            <person name="Healey A."/>
            <person name="Mamidi S."/>
            <person name="Sreedasyam A."/>
            <person name="Shu S."/>
            <person name="Feldman M."/>
            <person name="Wu J."/>
            <person name="Yu Y."/>
            <person name="Chen C."/>
            <person name="Johnson J."/>
            <person name="Rokhsar D."/>
            <person name="Baxter I."/>
            <person name="Schmutz J."/>
            <person name="Brutnell T."/>
            <person name="Kellogg E."/>
        </authorList>
    </citation>
    <scope>NUCLEOTIDE SEQUENCE [LARGE SCALE GENOMIC DNA]</scope>
</reference>
<evidence type="ECO:0000256" key="6">
    <source>
        <dbReference type="ARBA" id="ARBA00050797"/>
    </source>
</evidence>
<comment type="catalytic activity">
    <reaction evidence="5">
        <text>gibberellin A12 + 2 2-oxoglutarate + 3 O2 + H(+) = gibberellin A9 + 2 succinate + 3 CO2 + 2 H2O</text>
        <dbReference type="Rhea" id="RHEA:60772"/>
        <dbReference type="ChEBI" id="CHEBI:15377"/>
        <dbReference type="ChEBI" id="CHEBI:15378"/>
        <dbReference type="ChEBI" id="CHEBI:15379"/>
        <dbReference type="ChEBI" id="CHEBI:16526"/>
        <dbReference type="ChEBI" id="CHEBI:16810"/>
        <dbReference type="ChEBI" id="CHEBI:30031"/>
        <dbReference type="ChEBI" id="CHEBI:58627"/>
        <dbReference type="ChEBI" id="CHEBI:73255"/>
    </reaction>
    <physiologicalReaction direction="left-to-right" evidence="5">
        <dbReference type="Rhea" id="RHEA:60773"/>
    </physiologicalReaction>
</comment>
<proteinExistence type="inferred from homology"/>
<dbReference type="InterPro" id="IPR050231">
    <property type="entry name" value="Iron_ascorbate_oxido_reductase"/>
</dbReference>
<keyword evidence="4 7" id="KW-0408">Iron</keyword>
<sequence length="400" mass="42792">MAAPAGADEPCSAPQACSMAVVFDAEVLSREESIPAQFVWPPEERAPAAGLGVEEMDIPVVDLAEFLRGGGELPAGMAEACERHGFFQVVGHGVDAELIAEAYRCCDAFYAHPLAEKQRARRLPGESHGYASSFTGRFDSRLPWKETLSFHCPAAAAAPVSAGGRAVADYIVGVLGEEYRHMGEVYQEYCYAMTRLALDVTEVLAAALGLPDRGVLRGFFAGGDSVMRLNHYPPCLQPHLTLGTGPHRDPTSLTLLHQDGVGGLQVRAGGDGGGGGEWLAVRPRADAFVVNIGDTFAALTDGRHASCLHRAVVSGGAARRSLAFFLNPPLDRVVRPPEALLPAGQPRAYPDFKWRELLEFTQKRYRSDASTMDAFVSWIARGRGDGGGGGHDHGGQEEEK</sequence>
<dbReference type="Pfam" id="PF03171">
    <property type="entry name" value="2OG-FeII_Oxy"/>
    <property type="match status" value="1"/>
</dbReference>
<dbReference type="OMA" id="QFVWPAE"/>
<accession>A0A4U6VS13</accession>
<evidence type="ECO:0000256" key="1">
    <source>
        <dbReference type="ARBA" id="ARBA00001961"/>
    </source>
</evidence>